<organism evidence="2 3">
    <name type="scientific">Mycena rosella</name>
    <name type="common">Pink bonnet</name>
    <name type="synonym">Agaricus rosellus</name>
    <dbReference type="NCBI Taxonomy" id="1033263"/>
    <lineage>
        <taxon>Eukaryota</taxon>
        <taxon>Fungi</taxon>
        <taxon>Dikarya</taxon>
        <taxon>Basidiomycota</taxon>
        <taxon>Agaricomycotina</taxon>
        <taxon>Agaricomycetes</taxon>
        <taxon>Agaricomycetidae</taxon>
        <taxon>Agaricales</taxon>
        <taxon>Marasmiineae</taxon>
        <taxon>Mycenaceae</taxon>
        <taxon>Mycena</taxon>
    </lineage>
</organism>
<dbReference type="PROSITE" id="PS51257">
    <property type="entry name" value="PROKAR_LIPOPROTEIN"/>
    <property type="match status" value="1"/>
</dbReference>
<accession>A0AAD7GBJ7</accession>
<name>A0AAD7GBJ7_MYCRO</name>
<protein>
    <submittedName>
        <fullName evidence="2">Uncharacterized protein</fullName>
    </submittedName>
</protein>
<evidence type="ECO:0000313" key="3">
    <source>
        <dbReference type="Proteomes" id="UP001221757"/>
    </source>
</evidence>
<dbReference type="Proteomes" id="UP001221757">
    <property type="component" value="Unassembled WGS sequence"/>
</dbReference>
<dbReference type="EMBL" id="JARKIE010000160">
    <property type="protein sequence ID" value="KAJ7673579.1"/>
    <property type="molecule type" value="Genomic_DNA"/>
</dbReference>
<comment type="caution">
    <text evidence="2">The sequence shown here is derived from an EMBL/GenBank/DDBJ whole genome shotgun (WGS) entry which is preliminary data.</text>
</comment>
<sequence>MTTPSRGSPPNLTPLDSPTVGDIQQCLGGLSSCPLLVNTITSTKTKYGIDETDTTRNYLEDSHWVVKGMPFGCLEMFTMLVEASLLPQSAQQKMGPTLCALVFMAESIDTILVEDITDSCGVSIGDTVAPVIEEVVKSQEDLQKVVTEVQDGSNAAVLGGVGHGRKGGDHGGNGSSSFDVNEPMHIWP</sequence>
<evidence type="ECO:0000256" key="1">
    <source>
        <dbReference type="SAM" id="MobiDB-lite"/>
    </source>
</evidence>
<reference evidence="2" key="1">
    <citation type="submission" date="2023-03" db="EMBL/GenBank/DDBJ databases">
        <title>Massive genome expansion in bonnet fungi (Mycena s.s.) driven by repeated elements and novel gene families across ecological guilds.</title>
        <authorList>
            <consortium name="Lawrence Berkeley National Laboratory"/>
            <person name="Harder C.B."/>
            <person name="Miyauchi S."/>
            <person name="Viragh M."/>
            <person name="Kuo A."/>
            <person name="Thoen E."/>
            <person name="Andreopoulos B."/>
            <person name="Lu D."/>
            <person name="Skrede I."/>
            <person name="Drula E."/>
            <person name="Henrissat B."/>
            <person name="Morin E."/>
            <person name="Kohler A."/>
            <person name="Barry K."/>
            <person name="LaButti K."/>
            <person name="Morin E."/>
            <person name="Salamov A."/>
            <person name="Lipzen A."/>
            <person name="Mereny Z."/>
            <person name="Hegedus B."/>
            <person name="Baldrian P."/>
            <person name="Stursova M."/>
            <person name="Weitz H."/>
            <person name="Taylor A."/>
            <person name="Grigoriev I.V."/>
            <person name="Nagy L.G."/>
            <person name="Martin F."/>
            <person name="Kauserud H."/>
        </authorList>
    </citation>
    <scope>NUCLEOTIDE SEQUENCE</scope>
    <source>
        <strain evidence="2">CBHHK067</strain>
    </source>
</reference>
<keyword evidence="3" id="KW-1185">Reference proteome</keyword>
<dbReference type="AlphaFoldDB" id="A0AAD7GBJ7"/>
<feature type="region of interest" description="Disordered" evidence="1">
    <location>
        <begin position="163"/>
        <end position="188"/>
    </location>
</feature>
<proteinExistence type="predicted"/>
<gene>
    <name evidence="2" type="ORF">B0H17DRAFT_1140799</name>
</gene>
<evidence type="ECO:0000313" key="2">
    <source>
        <dbReference type="EMBL" id="KAJ7673579.1"/>
    </source>
</evidence>